<feature type="compositionally biased region" description="Low complexity" evidence="1">
    <location>
        <begin position="7"/>
        <end position="23"/>
    </location>
</feature>
<evidence type="ECO:0000313" key="3">
    <source>
        <dbReference type="Proteomes" id="UP000826271"/>
    </source>
</evidence>
<feature type="region of interest" description="Disordered" evidence="1">
    <location>
        <begin position="1"/>
        <end position="23"/>
    </location>
</feature>
<dbReference type="AlphaFoldDB" id="A0AAV6WAY6"/>
<feature type="compositionally biased region" description="Acidic residues" evidence="1">
    <location>
        <begin position="517"/>
        <end position="531"/>
    </location>
</feature>
<dbReference type="EMBL" id="WHWC01000017">
    <property type="protein sequence ID" value="KAG8365885.1"/>
    <property type="molecule type" value="Genomic_DNA"/>
</dbReference>
<comment type="caution">
    <text evidence="2">The sequence shown here is derived from an EMBL/GenBank/DDBJ whole genome shotgun (WGS) entry which is preliminary data.</text>
</comment>
<feature type="region of interest" description="Disordered" evidence="1">
    <location>
        <begin position="513"/>
        <end position="539"/>
    </location>
</feature>
<evidence type="ECO:0000256" key="1">
    <source>
        <dbReference type="SAM" id="MobiDB-lite"/>
    </source>
</evidence>
<gene>
    <name evidence="2" type="ORF">BUALT_Bualt17G0018500</name>
</gene>
<keyword evidence="3" id="KW-1185">Reference proteome</keyword>
<sequence length="539" mass="60374">MFNRIHSLSSVNNNDISSNNSSSDETFRAIYSFIPRVYNNDDNNGDLGDVNPVVNISRVCSPGLSSTRDHFVYNVGCDSLIDLTMDDQSGDNNSEERGISNNSNNDAGDKVPGNNSEGGSDLNKDLFKHKSKSATLPKWVSMRSTINVGQIAELRASCFIPDDYIIRVPGPDDRLYSPPKHYRCFYIAHLMAGLRFPLHDIHLEIINRLNLSPTQLLPNSYKLINCFVVLMMGLGADHDEVVDINPQSAVAPELVNLDSIEGSGSGPTDPDNSARTRSRITFKRRASQEVLRDSSTVAPPVIPDESFQMVDHFEALTLNDCLENSEKNGRQARIPLDEKRAGLHMHHLSMSVSYLKDEKKKAEVEASKYKSTTIQARKQRDGAFKERDAATHALKDEKSRKAKLKRLFDAGRQAGKIEFVTGPEFKKMMVDQRMGGAKAFKSSAAFEKLMLLRSLDDMCNGFSKALDYLVKEGHLSVSFDKESFEEFAYKPSLRPSSSRTRTAPTFVDYPEFHELAELDEEEDEGENEDEGDHERENTL</sequence>
<dbReference type="Proteomes" id="UP000826271">
    <property type="component" value="Unassembled WGS sequence"/>
</dbReference>
<feature type="region of interest" description="Disordered" evidence="1">
    <location>
        <begin position="86"/>
        <end position="124"/>
    </location>
</feature>
<name>A0AAV6WAY6_9LAMI</name>
<organism evidence="2 3">
    <name type="scientific">Buddleja alternifolia</name>
    <dbReference type="NCBI Taxonomy" id="168488"/>
    <lineage>
        <taxon>Eukaryota</taxon>
        <taxon>Viridiplantae</taxon>
        <taxon>Streptophyta</taxon>
        <taxon>Embryophyta</taxon>
        <taxon>Tracheophyta</taxon>
        <taxon>Spermatophyta</taxon>
        <taxon>Magnoliopsida</taxon>
        <taxon>eudicotyledons</taxon>
        <taxon>Gunneridae</taxon>
        <taxon>Pentapetalae</taxon>
        <taxon>asterids</taxon>
        <taxon>lamiids</taxon>
        <taxon>Lamiales</taxon>
        <taxon>Scrophulariaceae</taxon>
        <taxon>Buddlejeae</taxon>
        <taxon>Buddleja</taxon>
    </lineage>
</organism>
<reference evidence="2" key="1">
    <citation type="submission" date="2019-10" db="EMBL/GenBank/DDBJ databases">
        <authorList>
            <person name="Zhang R."/>
            <person name="Pan Y."/>
            <person name="Wang J."/>
            <person name="Ma R."/>
            <person name="Yu S."/>
        </authorList>
    </citation>
    <scope>NUCLEOTIDE SEQUENCE</scope>
    <source>
        <strain evidence="2">LA-IB0</strain>
        <tissue evidence="2">Leaf</tissue>
    </source>
</reference>
<proteinExistence type="predicted"/>
<protein>
    <submittedName>
        <fullName evidence="2">Uncharacterized protein</fullName>
    </submittedName>
</protein>
<evidence type="ECO:0000313" key="2">
    <source>
        <dbReference type="EMBL" id="KAG8365885.1"/>
    </source>
</evidence>
<accession>A0AAV6WAY6</accession>